<dbReference type="Pfam" id="PF23670">
    <property type="entry name" value="PIGBOS1"/>
    <property type="match status" value="1"/>
</dbReference>
<feature type="chain" id="PRO_5025635344" evidence="2">
    <location>
        <begin position="22"/>
        <end position="123"/>
    </location>
</feature>
<feature type="region of interest" description="Disordered" evidence="1">
    <location>
        <begin position="103"/>
        <end position="123"/>
    </location>
</feature>
<feature type="signal peptide" evidence="2">
    <location>
        <begin position="1"/>
        <end position="21"/>
    </location>
</feature>
<keyword evidence="4" id="KW-1185">Reference proteome</keyword>
<organism evidence="3 4">
    <name type="scientific">Aplosporella prunicola CBS 121167</name>
    <dbReference type="NCBI Taxonomy" id="1176127"/>
    <lineage>
        <taxon>Eukaryota</taxon>
        <taxon>Fungi</taxon>
        <taxon>Dikarya</taxon>
        <taxon>Ascomycota</taxon>
        <taxon>Pezizomycotina</taxon>
        <taxon>Dothideomycetes</taxon>
        <taxon>Dothideomycetes incertae sedis</taxon>
        <taxon>Botryosphaeriales</taxon>
        <taxon>Aplosporellaceae</taxon>
        <taxon>Aplosporella</taxon>
    </lineage>
</organism>
<proteinExistence type="predicted"/>
<dbReference type="EMBL" id="ML995487">
    <property type="protein sequence ID" value="KAF2141299.1"/>
    <property type="molecule type" value="Genomic_DNA"/>
</dbReference>
<keyword evidence="2" id="KW-0732">Signal</keyword>
<name>A0A6A6BAR3_9PEZI</name>
<evidence type="ECO:0000256" key="2">
    <source>
        <dbReference type="SAM" id="SignalP"/>
    </source>
</evidence>
<gene>
    <name evidence="3" type="ORF">K452DRAFT_318943</name>
</gene>
<reference evidence="3" key="1">
    <citation type="journal article" date="2020" name="Stud. Mycol.">
        <title>101 Dothideomycetes genomes: a test case for predicting lifestyles and emergence of pathogens.</title>
        <authorList>
            <person name="Haridas S."/>
            <person name="Albert R."/>
            <person name="Binder M."/>
            <person name="Bloem J."/>
            <person name="Labutti K."/>
            <person name="Salamov A."/>
            <person name="Andreopoulos B."/>
            <person name="Baker S."/>
            <person name="Barry K."/>
            <person name="Bills G."/>
            <person name="Bluhm B."/>
            <person name="Cannon C."/>
            <person name="Castanera R."/>
            <person name="Culley D."/>
            <person name="Daum C."/>
            <person name="Ezra D."/>
            <person name="Gonzalez J."/>
            <person name="Henrissat B."/>
            <person name="Kuo A."/>
            <person name="Liang C."/>
            <person name="Lipzen A."/>
            <person name="Lutzoni F."/>
            <person name="Magnuson J."/>
            <person name="Mondo S."/>
            <person name="Nolan M."/>
            <person name="Ohm R."/>
            <person name="Pangilinan J."/>
            <person name="Park H.-J."/>
            <person name="Ramirez L."/>
            <person name="Alfaro M."/>
            <person name="Sun H."/>
            <person name="Tritt A."/>
            <person name="Yoshinaga Y."/>
            <person name="Zwiers L.-H."/>
            <person name="Turgeon B."/>
            <person name="Goodwin S."/>
            <person name="Spatafora J."/>
            <person name="Crous P."/>
            <person name="Grigoriev I."/>
        </authorList>
    </citation>
    <scope>NUCLEOTIDE SEQUENCE</scope>
    <source>
        <strain evidence="3">CBS 121167</strain>
    </source>
</reference>
<protein>
    <submittedName>
        <fullName evidence="3">Uncharacterized protein</fullName>
    </submittedName>
</protein>
<evidence type="ECO:0000313" key="3">
    <source>
        <dbReference type="EMBL" id="KAF2141299.1"/>
    </source>
</evidence>
<feature type="region of interest" description="Disordered" evidence="1">
    <location>
        <begin position="33"/>
        <end position="89"/>
    </location>
</feature>
<accession>A0A6A6BAR3</accession>
<sequence length="123" mass="13291">MSNFRNAVPLLLVALLGIGNGIYVFDPAFKEQAQEKYKDQHQPVSSKPDNETTEAPAETIAKDSKPSPLEVANKSDSTSTPSAEGASSWGSLLQTLSWSRAKKPELEASPISDQQQTSDNQSK</sequence>
<dbReference type="OrthoDB" id="5394869at2759"/>
<dbReference type="AlphaFoldDB" id="A0A6A6BAR3"/>
<dbReference type="InterPro" id="IPR057394">
    <property type="entry name" value="PIGBOS1"/>
</dbReference>
<evidence type="ECO:0000313" key="4">
    <source>
        <dbReference type="Proteomes" id="UP000799438"/>
    </source>
</evidence>
<feature type="compositionally biased region" description="Polar residues" evidence="1">
    <location>
        <begin position="111"/>
        <end position="123"/>
    </location>
</feature>
<dbReference type="RefSeq" id="XP_033397012.1">
    <property type="nucleotide sequence ID" value="XM_033544200.1"/>
</dbReference>
<evidence type="ECO:0000256" key="1">
    <source>
        <dbReference type="SAM" id="MobiDB-lite"/>
    </source>
</evidence>
<dbReference type="GeneID" id="54301696"/>
<dbReference type="Proteomes" id="UP000799438">
    <property type="component" value="Unassembled WGS sequence"/>
</dbReference>